<dbReference type="InterPro" id="IPR003786">
    <property type="entry name" value="FdhD"/>
</dbReference>
<dbReference type="GO" id="GO:0016783">
    <property type="term" value="F:sulfurtransferase activity"/>
    <property type="evidence" value="ECO:0007669"/>
    <property type="project" value="InterPro"/>
</dbReference>
<dbReference type="Gene3D" id="3.40.140.10">
    <property type="entry name" value="Cytidine Deaminase, domain 2"/>
    <property type="match status" value="1"/>
</dbReference>
<organism evidence="2 3">
    <name type="scientific">Rhodococcus oxybenzonivorans</name>
    <dbReference type="NCBI Taxonomy" id="1990687"/>
    <lineage>
        <taxon>Bacteria</taxon>
        <taxon>Bacillati</taxon>
        <taxon>Actinomycetota</taxon>
        <taxon>Actinomycetes</taxon>
        <taxon>Mycobacteriales</taxon>
        <taxon>Nocardiaceae</taxon>
        <taxon>Rhodococcus</taxon>
    </lineage>
</organism>
<name>A0AAE4V4B4_9NOCA</name>
<feature type="compositionally biased region" description="Low complexity" evidence="1">
    <location>
        <begin position="151"/>
        <end position="173"/>
    </location>
</feature>
<sequence length="173" mass="18738">MRKTSLNAIRQRTRHSPATFLRAGPRTATAVSTPATGHVRVTAARIAEMPYHFAGRQRVFETIGPCTRAGFFTRNGELLTIKQDVGHRNAVGKLIRWATERNRVPLGHRAEPSPAEGEHSARQFAGVVRAGVESGDDQHPDPPLCPRPPCRRSTSPTTPGSRSSSSSFSAAPP</sequence>
<feature type="region of interest" description="Disordered" evidence="1">
    <location>
        <begin position="105"/>
        <end position="173"/>
    </location>
</feature>
<dbReference type="Pfam" id="PF02634">
    <property type="entry name" value="FdhD-NarQ"/>
    <property type="match status" value="1"/>
</dbReference>
<reference evidence="2" key="1">
    <citation type="submission" date="2023-10" db="EMBL/GenBank/DDBJ databases">
        <title>Development of a sustainable strategy for remediation of hydrocarbon-contaminated territories based on the waste exchange concept.</title>
        <authorList>
            <person name="Krivoruchko A."/>
        </authorList>
    </citation>
    <scope>NUCLEOTIDE SEQUENCE</scope>
    <source>
        <strain evidence="2">IEGM 68</strain>
    </source>
</reference>
<dbReference type="Proteomes" id="UP001185863">
    <property type="component" value="Unassembled WGS sequence"/>
</dbReference>
<evidence type="ECO:0000313" key="3">
    <source>
        <dbReference type="Proteomes" id="UP001185863"/>
    </source>
</evidence>
<dbReference type="AlphaFoldDB" id="A0AAE4V4B4"/>
<dbReference type="EMBL" id="JAWLUP010000132">
    <property type="protein sequence ID" value="MDV7268122.1"/>
    <property type="molecule type" value="Genomic_DNA"/>
</dbReference>
<evidence type="ECO:0000313" key="2">
    <source>
        <dbReference type="EMBL" id="MDV7268122.1"/>
    </source>
</evidence>
<accession>A0AAE4V4B4</accession>
<protein>
    <submittedName>
        <fullName evidence="2">Formate dehydrogenase accessory sulfurtransferase FdhD</fullName>
    </submittedName>
</protein>
<dbReference type="SUPFAM" id="SSF53927">
    <property type="entry name" value="Cytidine deaminase-like"/>
    <property type="match status" value="1"/>
</dbReference>
<dbReference type="InterPro" id="IPR016193">
    <property type="entry name" value="Cytidine_deaminase-like"/>
</dbReference>
<feature type="compositionally biased region" description="Basic and acidic residues" evidence="1">
    <location>
        <begin position="105"/>
        <end position="121"/>
    </location>
</feature>
<comment type="caution">
    <text evidence="2">The sequence shown here is derived from an EMBL/GenBank/DDBJ whole genome shotgun (WGS) entry which is preliminary data.</text>
</comment>
<evidence type="ECO:0000256" key="1">
    <source>
        <dbReference type="SAM" id="MobiDB-lite"/>
    </source>
</evidence>
<dbReference type="RefSeq" id="WP_317745081.1">
    <property type="nucleotide sequence ID" value="NZ_JAWLUQ010000003.1"/>
</dbReference>
<proteinExistence type="predicted"/>
<gene>
    <name evidence="2" type="ORF">R4315_26750</name>
</gene>